<protein>
    <submittedName>
        <fullName evidence="1">Uncharacterized protein</fullName>
    </submittedName>
</protein>
<accession>A0ACB8C2W8</accession>
<keyword evidence="2" id="KW-1185">Reference proteome</keyword>
<gene>
    <name evidence="1" type="ORF">HPB49_010251</name>
</gene>
<name>A0ACB8C2W8_DERSI</name>
<organism evidence="1 2">
    <name type="scientific">Dermacentor silvarum</name>
    <name type="common">Tick</name>
    <dbReference type="NCBI Taxonomy" id="543639"/>
    <lineage>
        <taxon>Eukaryota</taxon>
        <taxon>Metazoa</taxon>
        <taxon>Ecdysozoa</taxon>
        <taxon>Arthropoda</taxon>
        <taxon>Chelicerata</taxon>
        <taxon>Arachnida</taxon>
        <taxon>Acari</taxon>
        <taxon>Parasitiformes</taxon>
        <taxon>Ixodida</taxon>
        <taxon>Ixodoidea</taxon>
        <taxon>Ixodidae</taxon>
        <taxon>Rhipicephalinae</taxon>
        <taxon>Dermacentor</taxon>
    </lineage>
</organism>
<dbReference type="EMBL" id="CM023478">
    <property type="protein sequence ID" value="KAH7933202.1"/>
    <property type="molecule type" value="Genomic_DNA"/>
</dbReference>
<comment type="caution">
    <text evidence="1">The sequence shown here is derived from an EMBL/GenBank/DDBJ whole genome shotgun (WGS) entry which is preliminary data.</text>
</comment>
<evidence type="ECO:0000313" key="1">
    <source>
        <dbReference type="EMBL" id="KAH7933202.1"/>
    </source>
</evidence>
<reference evidence="1" key="1">
    <citation type="submission" date="2020-05" db="EMBL/GenBank/DDBJ databases">
        <title>Large-scale comparative analyses of tick genomes elucidate their genetic diversity and vector capacities.</title>
        <authorList>
            <person name="Jia N."/>
            <person name="Wang J."/>
            <person name="Shi W."/>
            <person name="Du L."/>
            <person name="Sun Y."/>
            <person name="Zhan W."/>
            <person name="Jiang J."/>
            <person name="Wang Q."/>
            <person name="Zhang B."/>
            <person name="Ji P."/>
            <person name="Sakyi L.B."/>
            <person name="Cui X."/>
            <person name="Yuan T."/>
            <person name="Jiang B."/>
            <person name="Yang W."/>
            <person name="Lam T.T.-Y."/>
            <person name="Chang Q."/>
            <person name="Ding S."/>
            <person name="Wang X."/>
            <person name="Zhu J."/>
            <person name="Ruan X."/>
            <person name="Zhao L."/>
            <person name="Wei J."/>
            <person name="Que T."/>
            <person name="Du C."/>
            <person name="Cheng J."/>
            <person name="Dai P."/>
            <person name="Han X."/>
            <person name="Huang E."/>
            <person name="Gao Y."/>
            <person name="Liu J."/>
            <person name="Shao H."/>
            <person name="Ye R."/>
            <person name="Li L."/>
            <person name="Wei W."/>
            <person name="Wang X."/>
            <person name="Wang C."/>
            <person name="Yang T."/>
            <person name="Huo Q."/>
            <person name="Li W."/>
            <person name="Guo W."/>
            <person name="Chen H."/>
            <person name="Zhou L."/>
            <person name="Ni X."/>
            <person name="Tian J."/>
            <person name="Zhou Y."/>
            <person name="Sheng Y."/>
            <person name="Liu T."/>
            <person name="Pan Y."/>
            <person name="Xia L."/>
            <person name="Li J."/>
            <person name="Zhao F."/>
            <person name="Cao W."/>
        </authorList>
    </citation>
    <scope>NUCLEOTIDE SEQUENCE</scope>
    <source>
        <strain evidence="1">Dsil-2018</strain>
    </source>
</reference>
<sequence>MAGVLQHRSFCRTAEVDVAAPREVVSCEECGDQFTVKQLLDNHRRRKHMQRPQEKHQCAHCPNSSNNRPLECPDCGQRFTQASKMPSHRRLQHRPKALDVTCAPKCGMRFARRGAAKRHEQVVHGCQYPMHCPRCGKGCLNMKRRRQRVQTTANKGKSTPGRKSWTTQDIARNK</sequence>
<evidence type="ECO:0000313" key="2">
    <source>
        <dbReference type="Proteomes" id="UP000821865"/>
    </source>
</evidence>
<dbReference type="Proteomes" id="UP000821865">
    <property type="component" value="Chromosome 9"/>
</dbReference>
<proteinExistence type="predicted"/>